<gene>
    <name evidence="1" type="ORF">KDM92_03555</name>
</gene>
<organism evidence="1 2">
    <name type="scientific">Undibacterium baiyunense</name>
    <dbReference type="NCBI Taxonomy" id="2828731"/>
    <lineage>
        <taxon>Bacteria</taxon>
        <taxon>Pseudomonadati</taxon>
        <taxon>Pseudomonadota</taxon>
        <taxon>Betaproteobacteria</taxon>
        <taxon>Burkholderiales</taxon>
        <taxon>Oxalobacteraceae</taxon>
        <taxon>Undibacterium</taxon>
    </lineage>
</organism>
<dbReference type="InterPro" id="IPR045459">
    <property type="entry name" value="DUF5908"/>
</dbReference>
<protein>
    <submittedName>
        <fullName evidence="1">Uncharacterized protein</fullName>
    </submittedName>
</protein>
<name>A0A941I1V5_9BURK</name>
<dbReference type="AlphaFoldDB" id="A0A941I1V5"/>
<evidence type="ECO:0000313" key="1">
    <source>
        <dbReference type="EMBL" id="MBR7745642.1"/>
    </source>
</evidence>
<proteinExistence type="predicted"/>
<accession>A0A941I1V5</accession>
<evidence type="ECO:0000313" key="2">
    <source>
        <dbReference type="Proteomes" id="UP000680158"/>
    </source>
</evidence>
<keyword evidence="2" id="KW-1185">Reference proteome</keyword>
<comment type="caution">
    <text evidence="1">The sequence shown here is derived from an EMBL/GenBank/DDBJ whole genome shotgun (WGS) entry which is preliminary data.</text>
</comment>
<reference evidence="1 2" key="1">
    <citation type="submission" date="2021-04" db="EMBL/GenBank/DDBJ databases">
        <title>novel species isolated from subtropical streams in China.</title>
        <authorList>
            <person name="Lu H."/>
        </authorList>
    </citation>
    <scope>NUCLEOTIDE SEQUENCE [LARGE SCALE GENOMIC DNA]</scope>
    <source>
        <strain evidence="1 2">BYS107W</strain>
    </source>
</reference>
<dbReference type="EMBL" id="JAGSPM010000002">
    <property type="protein sequence ID" value="MBR7745642.1"/>
    <property type="molecule type" value="Genomic_DNA"/>
</dbReference>
<sequence>MSIEIKELVIKTTIVNRPIDKDDDAFLDKKVIKEEILAECRQLMQSILRERRER</sequence>
<dbReference type="Pfam" id="PF19265">
    <property type="entry name" value="DUF5908"/>
    <property type="match status" value="1"/>
</dbReference>
<dbReference type="RefSeq" id="WP_189345570.1">
    <property type="nucleotide sequence ID" value="NZ_JAGSPM010000002.1"/>
</dbReference>
<dbReference type="Proteomes" id="UP000680158">
    <property type="component" value="Unassembled WGS sequence"/>
</dbReference>